<dbReference type="PROSITE" id="PS51387">
    <property type="entry name" value="FAD_PCMH"/>
    <property type="match status" value="1"/>
</dbReference>
<dbReference type="InterPro" id="IPR036318">
    <property type="entry name" value="FAD-bd_PCMH-like_sf"/>
</dbReference>
<dbReference type="PATRIC" id="fig|1330330.3.peg.281"/>
<evidence type="ECO:0000313" key="3">
    <source>
        <dbReference type="Proteomes" id="UP000035159"/>
    </source>
</evidence>
<dbReference type="RefSeq" id="WP_047753829.1">
    <property type="nucleotide sequence ID" value="NZ_CAJUHA010000022.1"/>
</dbReference>
<dbReference type="KEGG" id="kpf:IX53_01385"/>
<dbReference type="SUPFAM" id="SSF55447">
    <property type="entry name" value="CO dehydrogenase flavoprotein C-terminal domain-like"/>
    <property type="match status" value="1"/>
</dbReference>
<dbReference type="OrthoDB" id="9803647at2"/>
<name>A0A0G2ZAT9_9BACT</name>
<dbReference type="GO" id="GO:0016491">
    <property type="term" value="F:oxidoreductase activity"/>
    <property type="evidence" value="ECO:0007669"/>
    <property type="project" value="InterPro"/>
</dbReference>
<accession>A0A0G2ZAT9</accession>
<dbReference type="PANTHER" id="PTHR42659:SF9">
    <property type="entry name" value="XANTHINE DEHYDROGENASE FAD-BINDING SUBUNIT XDHB-RELATED"/>
    <property type="match status" value="1"/>
</dbReference>
<dbReference type="Pfam" id="PF00941">
    <property type="entry name" value="FAD_binding_5"/>
    <property type="match status" value="1"/>
</dbReference>
<dbReference type="Gene3D" id="3.30.465.10">
    <property type="match status" value="1"/>
</dbReference>
<evidence type="ECO:0000259" key="1">
    <source>
        <dbReference type="PROSITE" id="PS51387"/>
    </source>
</evidence>
<dbReference type="PANTHER" id="PTHR42659">
    <property type="entry name" value="XANTHINE DEHYDROGENASE SUBUNIT C-RELATED"/>
    <property type="match status" value="1"/>
</dbReference>
<dbReference type="EMBL" id="CP011232">
    <property type="protein sequence ID" value="AKI96694.1"/>
    <property type="molecule type" value="Genomic_DNA"/>
</dbReference>
<proteinExistence type="predicted"/>
<feature type="domain" description="FAD-binding PCMH-type" evidence="1">
    <location>
        <begin position="1"/>
        <end position="170"/>
    </location>
</feature>
<sequence length="278" mass="30970">MLINVKEYFKPTSVQEAFELFNEDRSHSVLLAGGTTVALMKSSTIERIIDLENLGLNSIAENEDSVVAGAMVTIEDFRKNPIVQKHFGNFFFDAFSLVGSWQLRNMATIGGSIAPRLGWSDVTTCLIATGARLIVYDEQGYKNISIDEFNHTPKEKKPLITNIIFPGDGYHYSFKKFSKSTFDIAIINVAVGVKLNDDIIEDTRVVVGSRPQFPTRFSAVEEGIKGLKLDATTASIARNLTFENFEGGSNLKASVEYRQHLASMFVERALLEIREMVL</sequence>
<dbReference type="Proteomes" id="UP000035159">
    <property type="component" value="Chromosome"/>
</dbReference>
<reference evidence="2 3" key="1">
    <citation type="submission" date="2015-04" db="EMBL/GenBank/DDBJ databases">
        <title>Complete Genome Sequence of Kosmotoga pacifica SLHLJ1.</title>
        <authorList>
            <person name="Jiang L.J."/>
            <person name="Shao Z.Z."/>
            <person name="Jebbar M."/>
        </authorList>
    </citation>
    <scope>NUCLEOTIDE SEQUENCE [LARGE SCALE GENOMIC DNA]</scope>
    <source>
        <strain evidence="2 3">SLHLJ1</strain>
    </source>
</reference>
<dbReference type="GO" id="GO:0071949">
    <property type="term" value="F:FAD binding"/>
    <property type="evidence" value="ECO:0007669"/>
    <property type="project" value="InterPro"/>
</dbReference>
<dbReference type="InterPro" id="IPR002346">
    <property type="entry name" value="Mopterin_DH_FAD-bd"/>
</dbReference>
<dbReference type="AlphaFoldDB" id="A0A0G2ZAT9"/>
<protein>
    <submittedName>
        <fullName evidence="2">Molybdopterin dehydrogenase</fullName>
    </submittedName>
</protein>
<evidence type="ECO:0000313" key="2">
    <source>
        <dbReference type="EMBL" id="AKI96694.1"/>
    </source>
</evidence>
<dbReference type="InterPro" id="IPR051312">
    <property type="entry name" value="Diverse_Substr_Oxidored"/>
</dbReference>
<dbReference type="Gene3D" id="3.30.390.50">
    <property type="entry name" value="CO dehydrogenase flavoprotein, C-terminal domain"/>
    <property type="match status" value="1"/>
</dbReference>
<gene>
    <name evidence="2" type="ORF">IX53_01385</name>
</gene>
<organism evidence="2 3">
    <name type="scientific">Kosmotoga pacifica</name>
    <dbReference type="NCBI Taxonomy" id="1330330"/>
    <lineage>
        <taxon>Bacteria</taxon>
        <taxon>Thermotogati</taxon>
        <taxon>Thermotogota</taxon>
        <taxon>Thermotogae</taxon>
        <taxon>Kosmotogales</taxon>
        <taxon>Kosmotogaceae</taxon>
        <taxon>Kosmotoga</taxon>
    </lineage>
</organism>
<dbReference type="Gene3D" id="3.30.43.10">
    <property type="entry name" value="Uridine Diphospho-n-acetylenolpyruvylglucosamine Reductase, domain 2"/>
    <property type="match status" value="1"/>
</dbReference>
<dbReference type="SUPFAM" id="SSF56176">
    <property type="entry name" value="FAD-binding/transporter-associated domain-like"/>
    <property type="match status" value="1"/>
</dbReference>
<dbReference type="STRING" id="1330330.IX53_01385"/>
<dbReference type="InterPro" id="IPR036683">
    <property type="entry name" value="CO_DH_flav_C_dom_sf"/>
</dbReference>
<dbReference type="InterPro" id="IPR016169">
    <property type="entry name" value="FAD-bd_PCMH_sub2"/>
</dbReference>
<dbReference type="InterPro" id="IPR016167">
    <property type="entry name" value="FAD-bd_PCMH_sub1"/>
</dbReference>
<dbReference type="InterPro" id="IPR005107">
    <property type="entry name" value="CO_DH_flav_C"/>
</dbReference>
<dbReference type="Pfam" id="PF03450">
    <property type="entry name" value="CO_deh_flav_C"/>
    <property type="match status" value="1"/>
</dbReference>
<dbReference type="InterPro" id="IPR016166">
    <property type="entry name" value="FAD-bd_PCMH"/>
</dbReference>
<keyword evidence="3" id="KW-1185">Reference proteome</keyword>
<dbReference type="SMART" id="SM01092">
    <property type="entry name" value="CO_deh_flav_C"/>
    <property type="match status" value="1"/>
</dbReference>